<accession>A0A8E2EWR6</accession>
<dbReference type="SUPFAM" id="SSF89372">
    <property type="entry name" value="Fucose-specific lectin"/>
    <property type="match status" value="1"/>
</dbReference>
<evidence type="ECO:0000313" key="1">
    <source>
        <dbReference type="EMBL" id="OCL06352.1"/>
    </source>
</evidence>
<protein>
    <recommendedName>
        <fullName evidence="3">Fucose-specific lectin</fullName>
    </recommendedName>
</protein>
<sequence length="309" mass="33343">MSCPLSSIANPLNPSEILLFYLIEQGTVGLERHNFEDKYKATKFSDNGVPDVDFIANPASFSALTFNGLMNVYGLVKEPAAPPAPGATASGTLTKTPVEANKVKRIAQLSPAYKILASEEFNQAQGIALTSTIDDLGQGWLYFINVKNSNPVIREIKLDWDSSSLTSTITAGPPLLATNLAAAYDPKLKKRLIVYQNSKTLRVVDHAGNNDTEVPNTGDSQDSTGLALVSVKSGGGVKLYLYYFSSKGTLLQRVVRDENGAWGSSSVVEGAKDAEKTTFLTATLVKDKIVLFYIASDSKKSIYVFQDSL</sequence>
<gene>
    <name evidence="1" type="ORF">AOQ84DRAFT_378684</name>
</gene>
<dbReference type="OrthoDB" id="5419714at2759"/>
<dbReference type="Gene3D" id="2.120.10.70">
    <property type="entry name" value="Fucose-specific lectin"/>
    <property type="match status" value="1"/>
</dbReference>
<proteinExistence type="predicted"/>
<evidence type="ECO:0008006" key="3">
    <source>
        <dbReference type="Google" id="ProtNLM"/>
    </source>
</evidence>
<evidence type="ECO:0000313" key="2">
    <source>
        <dbReference type="Proteomes" id="UP000250140"/>
    </source>
</evidence>
<dbReference type="AlphaFoldDB" id="A0A8E2EWR6"/>
<dbReference type="EMBL" id="KV750084">
    <property type="protein sequence ID" value="OCL06352.1"/>
    <property type="molecule type" value="Genomic_DNA"/>
</dbReference>
<reference evidence="1 2" key="1">
    <citation type="journal article" date="2016" name="Nat. Commun.">
        <title>Ectomycorrhizal ecology is imprinted in the genome of the dominant symbiotic fungus Cenococcum geophilum.</title>
        <authorList>
            <consortium name="DOE Joint Genome Institute"/>
            <person name="Peter M."/>
            <person name="Kohler A."/>
            <person name="Ohm R.A."/>
            <person name="Kuo A."/>
            <person name="Krutzmann J."/>
            <person name="Morin E."/>
            <person name="Arend M."/>
            <person name="Barry K.W."/>
            <person name="Binder M."/>
            <person name="Choi C."/>
            <person name="Clum A."/>
            <person name="Copeland A."/>
            <person name="Grisel N."/>
            <person name="Haridas S."/>
            <person name="Kipfer T."/>
            <person name="LaButti K."/>
            <person name="Lindquist E."/>
            <person name="Lipzen A."/>
            <person name="Maire R."/>
            <person name="Meier B."/>
            <person name="Mihaltcheva S."/>
            <person name="Molinier V."/>
            <person name="Murat C."/>
            <person name="Poggeler S."/>
            <person name="Quandt C.A."/>
            <person name="Sperisen C."/>
            <person name="Tritt A."/>
            <person name="Tisserant E."/>
            <person name="Crous P.W."/>
            <person name="Henrissat B."/>
            <person name="Nehls U."/>
            <person name="Egli S."/>
            <person name="Spatafora J.W."/>
            <person name="Grigoriev I.V."/>
            <person name="Martin F.M."/>
        </authorList>
    </citation>
    <scope>NUCLEOTIDE SEQUENCE [LARGE SCALE GENOMIC DNA]</scope>
    <source>
        <strain evidence="1 2">CBS 207.34</strain>
    </source>
</reference>
<keyword evidence="2" id="KW-1185">Reference proteome</keyword>
<organism evidence="1 2">
    <name type="scientific">Glonium stellatum</name>
    <dbReference type="NCBI Taxonomy" id="574774"/>
    <lineage>
        <taxon>Eukaryota</taxon>
        <taxon>Fungi</taxon>
        <taxon>Dikarya</taxon>
        <taxon>Ascomycota</taxon>
        <taxon>Pezizomycotina</taxon>
        <taxon>Dothideomycetes</taxon>
        <taxon>Pleosporomycetidae</taxon>
        <taxon>Gloniales</taxon>
        <taxon>Gloniaceae</taxon>
        <taxon>Glonium</taxon>
    </lineage>
</organism>
<dbReference type="Proteomes" id="UP000250140">
    <property type="component" value="Unassembled WGS sequence"/>
</dbReference>
<name>A0A8E2EWR6_9PEZI</name>